<organism evidence="2">
    <name type="scientific">Paenibacillus sp. BIHB 4019</name>
    <dbReference type="NCBI Taxonomy" id="1870819"/>
    <lineage>
        <taxon>Bacteria</taxon>
        <taxon>Bacillati</taxon>
        <taxon>Bacillota</taxon>
        <taxon>Bacilli</taxon>
        <taxon>Bacillales</taxon>
        <taxon>Paenibacillaceae</taxon>
        <taxon>Paenibacillus</taxon>
    </lineage>
</organism>
<evidence type="ECO:0000313" key="2">
    <source>
        <dbReference type="EMBL" id="ANY67379.1"/>
    </source>
</evidence>
<sequence length="136" mass="15098">MAKLTAYFFSEDAKAQADFYIQALRGEIISIMKFGDLPNTQEDAKDRILHLEMKAAGVHFMLCDAVYQKLTHGSAINLSLEFEGEAEAHEAFSKLSEGGTVKKELSPEFWGSLFGQLEDKFGIPWMITTAAKTSQA</sequence>
<dbReference type="AlphaFoldDB" id="A0A1B2DI69"/>
<protein>
    <recommendedName>
        <fullName evidence="1">PhnB-like domain-containing protein</fullName>
    </recommendedName>
</protein>
<dbReference type="PANTHER" id="PTHR33990">
    <property type="entry name" value="PROTEIN YJDN-RELATED"/>
    <property type="match status" value="1"/>
</dbReference>
<dbReference type="InterPro" id="IPR028973">
    <property type="entry name" value="PhnB-like"/>
</dbReference>
<reference evidence="2" key="1">
    <citation type="submission" date="2016-08" db="EMBL/GenBank/DDBJ databases">
        <title>Complete Genome Seqeunce of Paenibacillus sp. BIHB 4019 from tea rhizoplane.</title>
        <authorList>
            <person name="Thakur R."/>
            <person name="Swarnkar M.K."/>
            <person name="Gulati A."/>
        </authorList>
    </citation>
    <scope>NUCLEOTIDE SEQUENCE [LARGE SCALE GENOMIC DNA]</scope>
    <source>
        <strain evidence="2">BIHB4019</strain>
    </source>
</reference>
<proteinExistence type="predicted"/>
<dbReference type="CDD" id="cd06588">
    <property type="entry name" value="PhnB_like"/>
    <property type="match status" value="1"/>
</dbReference>
<dbReference type="PANTHER" id="PTHR33990:SF1">
    <property type="entry name" value="PROTEIN YJDN"/>
    <property type="match status" value="1"/>
</dbReference>
<dbReference type="Pfam" id="PF06983">
    <property type="entry name" value="3-dmu-9_3-mt"/>
    <property type="match status" value="1"/>
</dbReference>
<dbReference type="Gene3D" id="3.10.180.10">
    <property type="entry name" value="2,3-Dihydroxybiphenyl 1,2-Dioxygenase, domain 1"/>
    <property type="match status" value="1"/>
</dbReference>
<gene>
    <name evidence="2" type="ORF">BBD42_13515</name>
</gene>
<dbReference type="SUPFAM" id="SSF54593">
    <property type="entry name" value="Glyoxalase/Bleomycin resistance protein/Dihydroxybiphenyl dioxygenase"/>
    <property type="match status" value="1"/>
</dbReference>
<dbReference type="InterPro" id="IPR029068">
    <property type="entry name" value="Glyas_Bleomycin-R_OHBP_Dase"/>
</dbReference>
<feature type="domain" description="PhnB-like" evidence="1">
    <location>
        <begin position="6"/>
        <end position="128"/>
    </location>
</feature>
<name>A0A1B2DI69_9BACL</name>
<evidence type="ECO:0000259" key="1">
    <source>
        <dbReference type="Pfam" id="PF06983"/>
    </source>
</evidence>
<dbReference type="RefSeq" id="WP_099518581.1">
    <property type="nucleotide sequence ID" value="NZ_CP016808.1"/>
</dbReference>
<dbReference type="EMBL" id="CP016808">
    <property type="protein sequence ID" value="ANY67379.1"/>
    <property type="molecule type" value="Genomic_DNA"/>
</dbReference>
<accession>A0A1B2DI69</accession>